<feature type="region of interest" description="Disordered" evidence="1">
    <location>
        <begin position="62"/>
        <end position="96"/>
    </location>
</feature>
<dbReference type="Proteomes" id="UP000824145">
    <property type="component" value="Unassembled WGS sequence"/>
</dbReference>
<evidence type="ECO:0000313" key="4">
    <source>
        <dbReference type="EMBL" id="HIU63109.1"/>
    </source>
</evidence>
<dbReference type="PANTHER" id="PTHR21666">
    <property type="entry name" value="PEPTIDASE-RELATED"/>
    <property type="match status" value="1"/>
</dbReference>
<dbReference type="SUPFAM" id="SSF51261">
    <property type="entry name" value="Duplicated hybrid motif"/>
    <property type="match status" value="1"/>
</dbReference>
<feature type="compositionally biased region" description="Low complexity" evidence="1">
    <location>
        <begin position="67"/>
        <end position="79"/>
    </location>
</feature>
<dbReference type="EMBL" id="DVNJ01000029">
    <property type="protein sequence ID" value="HIU63109.1"/>
    <property type="molecule type" value="Genomic_DNA"/>
</dbReference>
<dbReference type="InterPro" id="IPR050570">
    <property type="entry name" value="Cell_wall_metabolism_enzyme"/>
</dbReference>
<dbReference type="InterPro" id="IPR011055">
    <property type="entry name" value="Dup_hybrid_motif"/>
</dbReference>
<keyword evidence="2" id="KW-0472">Membrane</keyword>
<feature type="domain" description="M23ase beta-sheet core" evidence="3">
    <location>
        <begin position="131"/>
        <end position="225"/>
    </location>
</feature>
<dbReference type="InterPro" id="IPR016047">
    <property type="entry name" value="M23ase_b-sheet_dom"/>
</dbReference>
<name>A0A9D1SJT5_9FIRM</name>
<feature type="transmembrane region" description="Helical" evidence="2">
    <location>
        <begin position="35"/>
        <end position="57"/>
    </location>
</feature>
<proteinExistence type="predicted"/>
<reference evidence="4" key="2">
    <citation type="journal article" date="2021" name="PeerJ">
        <title>Extensive microbial diversity within the chicken gut microbiome revealed by metagenomics and culture.</title>
        <authorList>
            <person name="Gilroy R."/>
            <person name="Ravi A."/>
            <person name="Getino M."/>
            <person name="Pursley I."/>
            <person name="Horton D.L."/>
            <person name="Alikhan N.F."/>
            <person name="Baker D."/>
            <person name="Gharbi K."/>
            <person name="Hall N."/>
            <person name="Watson M."/>
            <person name="Adriaenssens E.M."/>
            <person name="Foster-Nyarko E."/>
            <person name="Jarju S."/>
            <person name="Secka A."/>
            <person name="Antonio M."/>
            <person name="Oren A."/>
            <person name="Chaudhuri R.R."/>
            <person name="La Ragione R."/>
            <person name="Hildebrand F."/>
            <person name="Pallen M.J."/>
        </authorList>
    </citation>
    <scope>NUCLEOTIDE SEQUENCE</scope>
    <source>
        <strain evidence="4">9366</strain>
    </source>
</reference>
<keyword evidence="2" id="KW-0812">Transmembrane</keyword>
<accession>A0A9D1SJT5</accession>
<dbReference type="CDD" id="cd12797">
    <property type="entry name" value="M23_peptidase"/>
    <property type="match status" value="1"/>
</dbReference>
<evidence type="ECO:0000313" key="5">
    <source>
        <dbReference type="Proteomes" id="UP000824145"/>
    </source>
</evidence>
<dbReference type="PANTHER" id="PTHR21666:SF270">
    <property type="entry name" value="MUREIN HYDROLASE ACTIVATOR ENVC"/>
    <property type="match status" value="1"/>
</dbReference>
<sequence length="237" mass="25411">MKKKKTSSEQGAPAEGTGRAKRAAANAAVFLRKNIYIILMILCVLAIAAMIVVAAVLGTQEEPLPDTPTIEQPDDTPTIDPDDDDPVIDPDDNTPEPVWTFAPVMPVEGEVIKGHSETELVFSATENKWKAHIGTDFSAEAGSEVKALFDGKVTSVSEDPYYGGVVEITHENGYVTTCKLVDEVNVSVGDAVKAGDKIGVVGSDFYFECADGPHVHVELKINDKYGDIAAYLKEGDK</sequence>
<keyword evidence="2" id="KW-1133">Transmembrane helix</keyword>
<comment type="caution">
    <text evidence="4">The sequence shown here is derived from an EMBL/GenBank/DDBJ whole genome shotgun (WGS) entry which is preliminary data.</text>
</comment>
<dbReference type="AlphaFoldDB" id="A0A9D1SJT5"/>
<organism evidence="4 5">
    <name type="scientific">Candidatus Caccalectryoclostridium excrementigallinarum</name>
    <dbReference type="NCBI Taxonomy" id="2840710"/>
    <lineage>
        <taxon>Bacteria</taxon>
        <taxon>Bacillati</taxon>
        <taxon>Bacillota</taxon>
        <taxon>Clostridia</taxon>
        <taxon>Christensenellales</taxon>
        <taxon>Christensenellaceae</taxon>
        <taxon>Christensenellaceae incertae sedis</taxon>
        <taxon>Candidatus Caccalectryoclostridium</taxon>
    </lineage>
</organism>
<evidence type="ECO:0000256" key="2">
    <source>
        <dbReference type="SAM" id="Phobius"/>
    </source>
</evidence>
<dbReference type="Pfam" id="PF01551">
    <property type="entry name" value="Peptidase_M23"/>
    <property type="match status" value="1"/>
</dbReference>
<evidence type="ECO:0000256" key="1">
    <source>
        <dbReference type="SAM" id="MobiDB-lite"/>
    </source>
</evidence>
<dbReference type="GO" id="GO:0004222">
    <property type="term" value="F:metalloendopeptidase activity"/>
    <property type="evidence" value="ECO:0007669"/>
    <property type="project" value="TreeGrafter"/>
</dbReference>
<protein>
    <submittedName>
        <fullName evidence="4">M23 family metallopeptidase</fullName>
    </submittedName>
</protein>
<gene>
    <name evidence="4" type="ORF">IAB07_05035</name>
</gene>
<feature type="compositionally biased region" description="Acidic residues" evidence="1">
    <location>
        <begin position="80"/>
        <end position="94"/>
    </location>
</feature>
<reference evidence="4" key="1">
    <citation type="submission" date="2020-10" db="EMBL/GenBank/DDBJ databases">
        <authorList>
            <person name="Gilroy R."/>
        </authorList>
    </citation>
    <scope>NUCLEOTIDE SEQUENCE</scope>
    <source>
        <strain evidence="4">9366</strain>
    </source>
</reference>
<dbReference type="Gene3D" id="2.70.70.10">
    <property type="entry name" value="Glucose Permease (Domain IIA)"/>
    <property type="match status" value="1"/>
</dbReference>
<evidence type="ECO:0000259" key="3">
    <source>
        <dbReference type="Pfam" id="PF01551"/>
    </source>
</evidence>